<sequence length="91" mass="10069">MTESQLKERITSPWPFFGTSPHGDVLARYVPYGPVFRWSWNQMIPMPVQGSDLCWLLHAAGEEGHSMGDADADRAVAKAPRAKAVNKQADS</sequence>
<gene>
    <name evidence="1" type="ORF">IPJ38_19785</name>
</gene>
<accession>A0A935N2C0</accession>
<organism evidence="1 2">
    <name type="scientific">Candidatus Dechloromonas phosphorivorans</name>
    <dbReference type="NCBI Taxonomy" id="2899244"/>
    <lineage>
        <taxon>Bacteria</taxon>
        <taxon>Pseudomonadati</taxon>
        <taxon>Pseudomonadota</taxon>
        <taxon>Betaproteobacteria</taxon>
        <taxon>Rhodocyclales</taxon>
        <taxon>Azonexaceae</taxon>
        <taxon>Dechloromonas</taxon>
    </lineage>
</organism>
<evidence type="ECO:0000313" key="2">
    <source>
        <dbReference type="Proteomes" id="UP000739411"/>
    </source>
</evidence>
<protein>
    <submittedName>
        <fullName evidence="1">Uncharacterized protein</fullName>
    </submittedName>
</protein>
<reference evidence="1 2" key="1">
    <citation type="submission" date="2020-10" db="EMBL/GenBank/DDBJ databases">
        <title>Connecting structure to function with the recovery of over 1000 high-quality activated sludge metagenome-assembled genomes encoding full-length rRNA genes using long-read sequencing.</title>
        <authorList>
            <person name="Singleton C.M."/>
            <person name="Petriglieri F."/>
            <person name="Kristensen J.M."/>
            <person name="Kirkegaard R.H."/>
            <person name="Michaelsen T.Y."/>
            <person name="Andersen M.H."/>
            <person name="Karst S.M."/>
            <person name="Dueholm M.S."/>
            <person name="Nielsen P.H."/>
            <person name="Albertsen M."/>
        </authorList>
    </citation>
    <scope>NUCLEOTIDE SEQUENCE [LARGE SCALE GENOMIC DNA]</scope>
    <source>
        <strain evidence="1">EsbW_18-Q3-R4-48_BATAC.463</strain>
    </source>
</reference>
<evidence type="ECO:0000313" key="1">
    <source>
        <dbReference type="EMBL" id="MBK7417005.1"/>
    </source>
</evidence>
<dbReference type="Proteomes" id="UP000739411">
    <property type="component" value="Unassembled WGS sequence"/>
</dbReference>
<name>A0A935N2C0_9RHOO</name>
<comment type="caution">
    <text evidence="1">The sequence shown here is derived from an EMBL/GenBank/DDBJ whole genome shotgun (WGS) entry which is preliminary data.</text>
</comment>
<dbReference type="EMBL" id="JADJMS010000047">
    <property type="protein sequence ID" value="MBK7417005.1"/>
    <property type="molecule type" value="Genomic_DNA"/>
</dbReference>
<dbReference type="AlphaFoldDB" id="A0A935N2C0"/>
<proteinExistence type="predicted"/>